<organism evidence="1 2">
    <name type="scientific">Peronosclerospora sorghi</name>
    <dbReference type="NCBI Taxonomy" id="230839"/>
    <lineage>
        <taxon>Eukaryota</taxon>
        <taxon>Sar</taxon>
        <taxon>Stramenopiles</taxon>
        <taxon>Oomycota</taxon>
        <taxon>Peronosporomycetes</taxon>
        <taxon>Peronosporales</taxon>
        <taxon>Peronosporaceae</taxon>
        <taxon>Peronosclerospora</taxon>
    </lineage>
</organism>
<evidence type="ECO:0000313" key="1">
    <source>
        <dbReference type="EMBL" id="KAI9922167.1"/>
    </source>
</evidence>
<proteinExistence type="predicted"/>
<protein>
    <submittedName>
        <fullName evidence="1">Uncharacterized protein</fullName>
    </submittedName>
</protein>
<sequence length="190" mass="21801">MGSPESPLESPPGTGQEEEVRNSPPRDVADGVPPLPSPLPKSLVTPGQKRKTPPGGTTKDKRKAPPSLQNASMQSCQNFASALKEAAQEKALAIREADDKRIQWEKEKWEYEKREREREKEEREATWAAERDEREHIWVVEREERARKLELEERELELRKKDAEKEIVLEASKKGKSAEEIEKILNLLRC</sequence>
<keyword evidence="2" id="KW-1185">Reference proteome</keyword>
<dbReference type="Proteomes" id="UP001163321">
    <property type="component" value="Chromosome 1"/>
</dbReference>
<reference evidence="1 2" key="1">
    <citation type="journal article" date="2022" name="bioRxiv">
        <title>The genome of the oomycete Peronosclerospora sorghi, a cosmopolitan pathogen of maize and sorghum, is inflated with dispersed pseudogenes.</title>
        <authorList>
            <person name="Fletcher K."/>
            <person name="Martin F."/>
            <person name="Isakeit T."/>
            <person name="Cavanaugh K."/>
            <person name="Magill C."/>
            <person name="Michelmore R."/>
        </authorList>
    </citation>
    <scope>NUCLEOTIDE SEQUENCE [LARGE SCALE GENOMIC DNA]</scope>
    <source>
        <strain evidence="1">P6</strain>
    </source>
</reference>
<dbReference type="EMBL" id="CM047580">
    <property type="protein sequence ID" value="KAI9922167.1"/>
    <property type="molecule type" value="Genomic_DNA"/>
</dbReference>
<gene>
    <name evidence="1" type="ORF">PsorP6_002204</name>
</gene>
<accession>A0ACC0WUV1</accession>
<name>A0ACC0WUV1_9STRA</name>
<evidence type="ECO:0000313" key="2">
    <source>
        <dbReference type="Proteomes" id="UP001163321"/>
    </source>
</evidence>
<comment type="caution">
    <text evidence="1">The sequence shown here is derived from an EMBL/GenBank/DDBJ whole genome shotgun (WGS) entry which is preliminary data.</text>
</comment>